<dbReference type="Pfam" id="PF01817">
    <property type="entry name" value="CM_2"/>
    <property type="match status" value="1"/>
</dbReference>
<evidence type="ECO:0000256" key="14">
    <source>
        <dbReference type="ARBA" id="ARBA00023268"/>
    </source>
</evidence>
<dbReference type="NCBIfam" id="TIGR01807">
    <property type="entry name" value="CM_P2"/>
    <property type="match status" value="1"/>
</dbReference>
<keyword evidence="10" id="KW-0057">Aromatic amino acid biosynthesis</keyword>
<keyword evidence="13" id="KW-0456">Lyase</keyword>
<evidence type="ECO:0000256" key="12">
    <source>
        <dbReference type="ARBA" id="ARBA00023235"/>
    </source>
</evidence>
<dbReference type="InterPro" id="IPR001086">
    <property type="entry name" value="Preph_deHydtase"/>
</dbReference>
<keyword evidence="12" id="KW-0413">Isomerase</keyword>
<dbReference type="PANTHER" id="PTHR21022">
    <property type="entry name" value="PREPHENATE DEHYDRATASE P PROTEIN"/>
    <property type="match status" value="1"/>
</dbReference>
<dbReference type="GO" id="GO:0005737">
    <property type="term" value="C:cytoplasm"/>
    <property type="evidence" value="ECO:0007669"/>
    <property type="project" value="UniProtKB-SubCell"/>
</dbReference>
<dbReference type="GO" id="GO:0004664">
    <property type="term" value="F:prephenate dehydratase activity"/>
    <property type="evidence" value="ECO:0007669"/>
    <property type="project" value="UniProtKB-EC"/>
</dbReference>
<dbReference type="GO" id="GO:0004106">
    <property type="term" value="F:chorismate mutase activity"/>
    <property type="evidence" value="ECO:0007669"/>
    <property type="project" value="UniProtKB-EC"/>
</dbReference>
<dbReference type="InterPro" id="IPR045865">
    <property type="entry name" value="ACT-like_dom_sf"/>
</dbReference>
<dbReference type="InterPro" id="IPR018528">
    <property type="entry name" value="Preph_deHydtase_CS"/>
</dbReference>
<dbReference type="EMBL" id="UINC01001626">
    <property type="protein sequence ID" value="SUZ85213.1"/>
    <property type="molecule type" value="Genomic_DNA"/>
</dbReference>
<dbReference type="InterPro" id="IPR036979">
    <property type="entry name" value="CM_dom_sf"/>
</dbReference>
<keyword evidence="8" id="KW-0963">Cytoplasm</keyword>
<comment type="subcellular location">
    <subcellularLocation>
        <location evidence="3">Cytoplasm</location>
    </subcellularLocation>
</comment>
<reference evidence="20" key="1">
    <citation type="submission" date="2018-05" db="EMBL/GenBank/DDBJ databases">
        <authorList>
            <person name="Lanie J.A."/>
            <person name="Ng W.-L."/>
            <person name="Kazmierczak K.M."/>
            <person name="Andrzejewski T.M."/>
            <person name="Davidsen T.M."/>
            <person name="Wayne K.J."/>
            <person name="Tettelin H."/>
            <person name="Glass J.I."/>
            <person name="Rusch D."/>
            <person name="Podicherti R."/>
            <person name="Tsui H.-C.T."/>
            <person name="Winkler M.E."/>
        </authorList>
    </citation>
    <scope>NUCLEOTIDE SEQUENCE</scope>
</reference>
<evidence type="ECO:0000256" key="2">
    <source>
        <dbReference type="ARBA" id="ARBA00002364"/>
    </source>
</evidence>
<feature type="domain" description="Prephenate dehydratase" evidence="18">
    <location>
        <begin position="87"/>
        <end position="263"/>
    </location>
</feature>
<dbReference type="Gene3D" id="3.40.190.10">
    <property type="entry name" value="Periplasmic binding protein-like II"/>
    <property type="match status" value="2"/>
</dbReference>
<dbReference type="InterPro" id="IPR002912">
    <property type="entry name" value="ACT_dom"/>
</dbReference>
<protein>
    <recommendedName>
        <fullName evidence="7">Bifunctional chorismate mutase/prephenate dehydratase</fullName>
        <ecNumber evidence="6">4.2.1.51</ecNumber>
    </recommendedName>
    <alternativeName>
        <fullName evidence="16">Chorismate mutase-prephenate dehydratase</fullName>
    </alternativeName>
    <alternativeName>
        <fullName evidence="15">p-protein</fullName>
    </alternativeName>
</protein>
<feature type="domain" description="Chorismate mutase" evidence="17">
    <location>
        <begin position="1"/>
        <end position="87"/>
    </location>
</feature>
<accession>A0A381R6L7</accession>
<comment type="pathway">
    <text evidence="5">Metabolic intermediate biosynthesis; prephenate biosynthesis; prephenate from chorismate: step 1/1.</text>
</comment>
<sequence length="354" mass="40071">MNIEELRSKIDKIDTQLLKLLNQRMGIVFDVGKIKNASKENVYRPEREKAIIDRLCEEAKGKLDIKSIRAIFQEIFAASRNIELPEIISYLGPEGSFTHQAAENNFGSTSNYLALNSIKAVFNSIETKKAKYGIIPLENNQEGVVQETVDILGKSNLFVVAELPLSISFSFATRSKSAKKITKIYSKDIAFKQCKDFIDEYFDDNIKCIPVNSTSAAVKYADKDINSASICSRFAAVQRGVPILFDNIEDSKNNHTRFIILSNKLNEIKSGSDKTSVLVNLTDGHGVLVSFLQEFHDAKINLTKLESRPAKKGTDFKYIFFIDFDGHYLDNNFQIIYKRYEKNIKILGSFVKMI</sequence>
<evidence type="ECO:0000256" key="5">
    <source>
        <dbReference type="ARBA" id="ARBA00004817"/>
    </source>
</evidence>
<name>A0A381R6L7_9ZZZZ</name>
<keyword evidence="14" id="KW-0511">Multifunctional enzyme</keyword>
<dbReference type="PIRSF" id="PIRSF001500">
    <property type="entry name" value="Chor_mut_pdt_Ppr"/>
    <property type="match status" value="1"/>
</dbReference>
<evidence type="ECO:0000256" key="11">
    <source>
        <dbReference type="ARBA" id="ARBA00023222"/>
    </source>
</evidence>
<dbReference type="SUPFAM" id="SSF53850">
    <property type="entry name" value="Periplasmic binding protein-like II"/>
    <property type="match status" value="1"/>
</dbReference>
<dbReference type="InterPro" id="IPR010957">
    <property type="entry name" value="G/b/e-P-prot_chorismate_mutase"/>
</dbReference>
<evidence type="ECO:0000256" key="8">
    <source>
        <dbReference type="ARBA" id="ARBA00022490"/>
    </source>
</evidence>
<dbReference type="SUPFAM" id="SSF48600">
    <property type="entry name" value="Chorismate mutase II"/>
    <property type="match status" value="1"/>
</dbReference>
<evidence type="ECO:0000256" key="16">
    <source>
        <dbReference type="ARBA" id="ARBA00031520"/>
    </source>
</evidence>
<comment type="pathway">
    <text evidence="4">Amino-acid biosynthesis; L-phenylalanine biosynthesis; phenylpyruvate from prephenate: step 1/1.</text>
</comment>
<evidence type="ECO:0000256" key="13">
    <source>
        <dbReference type="ARBA" id="ARBA00023239"/>
    </source>
</evidence>
<evidence type="ECO:0000313" key="20">
    <source>
        <dbReference type="EMBL" id="SUZ85213.1"/>
    </source>
</evidence>
<comment type="catalytic activity">
    <reaction evidence="1">
        <text>chorismate = prephenate</text>
        <dbReference type="Rhea" id="RHEA:13897"/>
        <dbReference type="ChEBI" id="CHEBI:29748"/>
        <dbReference type="ChEBI" id="CHEBI:29934"/>
        <dbReference type="EC" id="5.4.99.5"/>
    </reaction>
</comment>
<dbReference type="CDD" id="cd04905">
    <property type="entry name" value="ACT_CM-PDT"/>
    <property type="match status" value="1"/>
</dbReference>
<feature type="domain" description="ACT" evidence="19">
    <location>
        <begin position="276"/>
        <end position="354"/>
    </location>
</feature>
<dbReference type="EC" id="4.2.1.51" evidence="6"/>
<dbReference type="InterPro" id="IPR036263">
    <property type="entry name" value="Chorismate_II_sf"/>
</dbReference>
<dbReference type="GO" id="GO:0009094">
    <property type="term" value="P:L-phenylalanine biosynthetic process"/>
    <property type="evidence" value="ECO:0007669"/>
    <property type="project" value="UniProtKB-UniPathway"/>
</dbReference>
<dbReference type="PROSITE" id="PS00858">
    <property type="entry name" value="PREPHENATE_DEHYDR_2"/>
    <property type="match status" value="1"/>
</dbReference>
<organism evidence="20">
    <name type="scientific">marine metagenome</name>
    <dbReference type="NCBI Taxonomy" id="408172"/>
    <lineage>
        <taxon>unclassified sequences</taxon>
        <taxon>metagenomes</taxon>
        <taxon>ecological metagenomes</taxon>
    </lineage>
</organism>
<keyword evidence="9" id="KW-0028">Amino-acid biosynthesis</keyword>
<dbReference type="PROSITE" id="PS51671">
    <property type="entry name" value="ACT"/>
    <property type="match status" value="1"/>
</dbReference>
<dbReference type="SUPFAM" id="SSF55021">
    <property type="entry name" value="ACT-like"/>
    <property type="match status" value="1"/>
</dbReference>
<evidence type="ECO:0000259" key="19">
    <source>
        <dbReference type="PROSITE" id="PS51671"/>
    </source>
</evidence>
<dbReference type="SMART" id="SM00830">
    <property type="entry name" value="CM_2"/>
    <property type="match status" value="1"/>
</dbReference>
<dbReference type="UniPathway" id="UPA00121">
    <property type="reaction ID" value="UER00345"/>
</dbReference>
<evidence type="ECO:0000256" key="7">
    <source>
        <dbReference type="ARBA" id="ARBA00014401"/>
    </source>
</evidence>
<proteinExistence type="predicted"/>
<dbReference type="Gene3D" id="1.20.59.10">
    <property type="entry name" value="Chorismate mutase"/>
    <property type="match status" value="1"/>
</dbReference>
<evidence type="ECO:0000256" key="15">
    <source>
        <dbReference type="ARBA" id="ARBA00031175"/>
    </source>
</evidence>
<dbReference type="InterPro" id="IPR002701">
    <property type="entry name" value="CM_II_prokaryot"/>
</dbReference>
<comment type="function">
    <text evidence="2">Catalyzes the Claisen rearrangement of chorismate to prephenate and the decarboxylation/dehydration of prephenate to phenylpyruvate.</text>
</comment>
<evidence type="ECO:0000256" key="4">
    <source>
        <dbReference type="ARBA" id="ARBA00004741"/>
    </source>
</evidence>
<evidence type="ECO:0000256" key="6">
    <source>
        <dbReference type="ARBA" id="ARBA00013147"/>
    </source>
</evidence>
<evidence type="ECO:0000256" key="10">
    <source>
        <dbReference type="ARBA" id="ARBA00023141"/>
    </source>
</evidence>
<dbReference type="GO" id="GO:0046417">
    <property type="term" value="P:chorismate metabolic process"/>
    <property type="evidence" value="ECO:0007669"/>
    <property type="project" value="InterPro"/>
</dbReference>
<evidence type="ECO:0000256" key="1">
    <source>
        <dbReference type="ARBA" id="ARBA00000824"/>
    </source>
</evidence>
<dbReference type="PANTHER" id="PTHR21022:SF19">
    <property type="entry name" value="PREPHENATE DEHYDRATASE-RELATED"/>
    <property type="match status" value="1"/>
</dbReference>
<dbReference type="CDD" id="cd13630">
    <property type="entry name" value="PBP2_PDT_1"/>
    <property type="match status" value="1"/>
</dbReference>
<dbReference type="UniPathway" id="UPA00120">
    <property type="reaction ID" value="UER00203"/>
</dbReference>
<dbReference type="InterPro" id="IPR008242">
    <property type="entry name" value="Chor_mutase/pphenate_deHydtase"/>
</dbReference>
<gene>
    <name evidence="20" type="ORF">METZ01_LOCUS38067</name>
</gene>
<dbReference type="PROSITE" id="PS51171">
    <property type="entry name" value="PREPHENATE_DEHYDR_3"/>
    <property type="match status" value="1"/>
</dbReference>
<evidence type="ECO:0000259" key="17">
    <source>
        <dbReference type="PROSITE" id="PS51168"/>
    </source>
</evidence>
<evidence type="ECO:0000259" key="18">
    <source>
        <dbReference type="PROSITE" id="PS51171"/>
    </source>
</evidence>
<keyword evidence="11" id="KW-0584">Phenylalanine biosynthesis</keyword>
<evidence type="ECO:0000256" key="3">
    <source>
        <dbReference type="ARBA" id="ARBA00004496"/>
    </source>
</evidence>
<dbReference type="Pfam" id="PF00800">
    <property type="entry name" value="PDT"/>
    <property type="match status" value="1"/>
</dbReference>
<dbReference type="PROSITE" id="PS51168">
    <property type="entry name" value="CHORISMATE_MUT_2"/>
    <property type="match status" value="1"/>
</dbReference>
<dbReference type="Gene3D" id="3.30.70.260">
    <property type="match status" value="1"/>
</dbReference>
<dbReference type="AlphaFoldDB" id="A0A381R6L7"/>
<evidence type="ECO:0000256" key="9">
    <source>
        <dbReference type="ARBA" id="ARBA00022605"/>
    </source>
</evidence>